<sequence>MTADATCGACRTGLRENAKFCDECGAPVRSTAEYKQVTVLFADVVRSMELAAALDPERWRQIVTDLVERSTAVVRRYGGGTVEFTGDGLMAVFGAPSALEDHALRACLAALAVQGEATRLADEVSRRDGVTLRLRVGLNSGRVIAGDIASAPLGYTTTGESVGFAKRMESVASPGGVMLSESTAHLVEHAAVLGPPELVHIKGGAAPVPARRLLGVGPGRAARSRREASLVGRHREIAVLNTALDRAVDGDGCALTVVGPPGIGKSRFAREASNLAASRGVQVFWTFCESHARDVPFHAVARLLREATGVADLHGEPARTQLRQRIPDADAEDLLLLADLLGFADPDVALPQIDAETRRRRLTDMLNAAARARAEPALYIIEDAHWIDPVSELMLSDLLAVIPQTPSMMLTTTRPEYRGTLAGAAGAHSIKLAPLDDSETTTLIGELVGADPSVGELTTIIAGRAAGNPFFAEEMVRELVQSRVLTGEPGGYACRVDVAEVSVPVTVQAAIEARIDRLSLAGKRSVYAASVIGARFDAELMTALSLRAAVDDLVAAELIDQVRPSPNAEYAFRHPLIHAVAYESQLKSDRAELHRRVAAAIESRDPAAADQNAALIAEHLQAAGELRPAYGWHMRAAGWAANRDIDAARVSWERAFRVADRLPDDDPDQLSMRIAPRTILCASDFQARTAHETRGRFDELCELCEAAGDKVSLAIGMTGRATELAYSGRSREGAQLVTEQMELLESIGDPNLTMALAVIAFVNWGDVGRFDQILQWSQTVIDLAAGDPTKGAGYGVGSPLAHALACRGAARWWLGRPGWRRDLADALEMAENRDPTTVGFVVAWTYGEAIPFGVLRADDSAVRAGEEALQAAQTAGNLHALGLAQLALGATLLFRDSAADRHRGLEVMAQARDLTREHAPFMVPIAELFIARERAGRGDRDAAIPVMRDVVTELHQRERLAYEAWGSGLLVEVLLDAATENDLDDARRLIDRIADLSSRLESVIMDVILLRLRALHARARGDEIAFLDLAARYRTMAGSLGFEGHVDWAEAMSRAAL</sequence>
<protein>
    <submittedName>
        <fullName evidence="4">AAA family ATPase</fullName>
    </submittedName>
</protein>
<dbReference type="InterPro" id="IPR027417">
    <property type="entry name" value="P-loop_NTPase"/>
</dbReference>
<evidence type="ECO:0000313" key="4">
    <source>
        <dbReference type="EMBL" id="UNB98590.1"/>
    </source>
</evidence>
<dbReference type="GO" id="GO:0005524">
    <property type="term" value="F:ATP binding"/>
    <property type="evidence" value="ECO:0007669"/>
    <property type="project" value="UniProtKB-KW"/>
</dbReference>
<keyword evidence="2" id="KW-0067">ATP-binding</keyword>
<gene>
    <name evidence="4" type="ORF">H5U98_24170</name>
</gene>
<dbReference type="GO" id="GO:0009190">
    <property type="term" value="P:cyclic nucleotide biosynthetic process"/>
    <property type="evidence" value="ECO:0007669"/>
    <property type="project" value="InterPro"/>
</dbReference>
<dbReference type="SUPFAM" id="SSF52540">
    <property type="entry name" value="P-loop containing nucleoside triphosphate hydrolases"/>
    <property type="match status" value="1"/>
</dbReference>
<evidence type="ECO:0000256" key="2">
    <source>
        <dbReference type="ARBA" id="ARBA00022840"/>
    </source>
</evidence>
<dbReference type="PROSITE" id="PS50125">
    <property type="entry name" value="GUANYLATE_CYCLASE_2"/>
    <property type="match status" value="1"/>
</dbReference>
<accession>A0AAX2ZU02</accession>
<dbReference type="Gene3D" id="3.30.70.1230">
    <property type="entry name" value="Nucleotide cyclase"/>
    <property type="match status" value="1"/>
</dbReference>
<dbReference type="Pfam" id="PF00211">
    <property type="entry name" value="Guanylate_cyc"/>
    <property type="match status" value="1"/>
</dbReference>
<dbReference type="Pfam" id="PF13191">
    <property type="entry name" value="AAA_16"/>
    <property type="match status" value="1"/>
</dbReference>
<dbReference type="EMBL" id="CP060016">
    <property type="protein sequence ID" value="UNB98590.1"/>
    <property type="molecule type" value="Genomic_DNA"/>
</dbReference>
<dbReference type="RefSeq" id="WP_077742100.1">
    <property type="nucleotide sequence ID" value="NZ_AP022579.1"/>
</dbReference>
<dbReference type="GO" id="GO:0004016">
    <property type="term" value="F:adenylate cyclase activity"/>
    <property type="evidence" value="ECO:0007669"/>
    <property type="project" value="TreeGrafter"/>
</dbReference>
<dbReference type="Proteomes" id="UP001162885">
    <property type="component" value="Chromosome"/>
</dbReference>
<proteinExistence type="predicted"/>
<evidence type="ECO:0000313" key="5">
    <source>
        <dbReference type="Proteomes" id="UP001162885"/>
    </source>
</evidence>
<keyword evidence="1" id="KW-0547">Nucleotide-binding</keyword>
<reference evidence="4 5" key="1">
    <citation type="journal article" date="2022" name="BMC Genomics">
        <title>Comparative genome analysis of mycobacteria focusing on tRNA and non-coding RNA.</title>
        <authorList>
            <person name="Behra P.R.K."/>
            <person name="Pettersson B.M.F."/>
            <person name="Ramesh M."/>
            <person name="Das S."/>
            <person name="Dasgupta S."/>
            <person name="Kirsebom L.A."/>
        </authorList>
    </citation>
    <scope>NUCLEOTIDE SEQUENCE [LARGE SCALE GENOMIC DNA]</scope>
    <source>
        <strain evidence="4 5">DSM 44677</strain>
    </source>
</reference>
<dbReference type="InterPro" id="IPR029787">
    <property type="entry name" value="Nucleotide_cyclase"/>
</dbReference>
<evidence type="ECO:0000259" key="3">
    <source>
        <dbReference type="PROSITE" id="PS50125"/>
    </source>
</evidence>
<dbReference type="GO" id="GO:0035556">
    <property type="term" value="P:intracellular signal transduction"/>
    <property type="evidence" value="ECO:0007669"/>
    <property type="project" value="InterPro"/>
</dbReference>
<dbReference type="PANTHER" id="PTHR16305:SF28">
    <property type="entry name" value="GUANYLATE CYCLASE DOMAIN-CONTAINING PROTEIN"/>
    <property type="match status" value="1"/>
</dbReference>
<feature type="domain" description="Guanylate cyclase" evidence="3">
    <location>
        <begin position="38"/>
        <end position="169"/>
    </location>
</feature>
<dbReference type="InterPro" id="IPR001054">
    <property type="entry name" value="A/G_cyclase"/>
</dbReference>
<name>A0AAX2ZU02_9MYCO</name>
<dbReference type="AlphaFoldDB" id="A0AAX2ZU02"/>
<organism evidence="4 5">
    <name type="scientific">Mycolicibacterium boenickei</name>
    <dbReference type="NCBI Taxonomy" id="146017"/>
    <lineage>
        <taxon>Bacteria</taxon>
        <taxon>Bacillati</taxon>
        <taxon>Actinomycetota</taxon>
        <taxon>Actinomycetes</taxon>
        <taxon>Mycobacteriales</taxon>
        <taxon>Mycobacteriaceae</taxon>
        <taxon>Mycolicibacterium</taxon>
    </lineage>
</organism>
<dbReference type="Gene3D" id="3.40.50.300">
    <property type="entry name" value="P-loop containing nucleotide triphosphate hydrolases"/>
    <property type="match status" value="1"/>
</dbReference>
<dbReference type="SMART" id="SM00044">
    <property type="entry name" value="CYCc"/>
    <property type="match status" value="1"/>
</dbReference>
<dbReference type="InterPro" id="IPR041664">
    <property type="entry name" value="AAA_16"/>
</dbReference>
<evidence type="ECO:0000256" key="1">
    <source>
        <dbReference type="ARBA" id="ARBA00022741"/>
    </source>
</evidence>
<dbReference type="SUPFAM" id="SSF55073">
    <property type="entry name" value="Nucleotide cyclase"/>
    <property type="match status" value="1"/>
</dbReference>
<dbReference type="PANTHER" id="PTHR16305">
    <property type="entry name" value="TESTICULAR SOLUBLE ADENYLYL CYCLASE"/>
    <property type="match status" value="1"/>
</dbReference>
<dbReference type="GO" id="GO:0005737">
    <property type="term" value="C:cytoplasm"/>
    <property type="evidence" value="ECO:0007669"/>
    <property type="project" value="TreeGrafter"/>
</dbReference>
<dbReference type="CDD" id="cd07302">
    <property type="entry name" value="CHD"/>
    <property type="match status" value="1"/>
</dbReference>